<evidence type="ECO:0008006" key="12">
    <source>
        <dbReference type="Google" id="ProtNLM"/>
    </source>
</evidence>
<reference evidence="10 11" key="1">
    <citation type="journal article" date="2014" name="Nat. Commun.">
        <title>Molecular traces of alternative social organization in a termite genome.</title>
        <authorList>
            <person name="Terrapon N."/>
            <person name="Li C."/>
            <person name="Robertson H.M."/>
            <person name="Ji L."/>
            <person name="Meng X."/>
            <person name="Booth W."/>
            <person name="Chen Z."/>
            <person name="Childers C.P."/>
            <person name="Glastad K.M."/>
            <person name="Gokhale K."/>
            <person name="Gowin J."/>
            <person name="Gronenberg W."/>
            <person name="Hermansen R.A."/>
            <person name="Hu H."/>
            <person name="Hunt B.G."/>
            <person name="Huylmans A.K."/>
            <person name="Khalil S.M."/>
            <person name="Mitchell R.D."/>
            <person name="Munoz-Torres M.C."/>
            <person name="Mustard J.A."/>
            <person name="Pan H."/>
            <person name="Reese J.T."/>
            <person name="Scharf M.E."/>
            <person name="Sun F."/>
            <person name="Vogel H."/>
            <person name="Xiao J."/>
            <person name="Yang W."/>
            <person name="Yang Z."/>
            <person name="Yang Z."/>
            <person name="Zhou J."/>
            <person name="Zhu J."/>
            <person name="Brent C.S."/>
            <person name="Elsik C.G."/>
            <person name="Goodisman M.A."/>
            <person name="Liberles D.A."/>
            <person name="Roe R.M."/>
            <person name="Vargo E.L."/>
            <person name="Vilcinskas A."/>
            <person name="Wang J."/>
            <person name="Bornberg-Bauer E."/>
            <person name="Korb J."/>
            <person name="Zhang G."/>
            <person name="Liebig J."/>
        </authorList>
    </citation>
    <scope>NUCLEOTIDE SEQUENCE [LARGE SCALE GENOMIC DNA]</scope>
    <source>
        <tissue evidence="10">Whole organism</tissue>
    </source>
</reference>
<dbReference type="Gene3D" id="1.10.287.70">
    <property type="match status" value="1"/>
</dbReference>
<dbReference type="InterPro" id="IPR052192">
    <property type="entry name" value="Insect_Ionotropic_Sensory_Rcpt"/>
</dbReference>
<name>A0A067RAR5_ZOONE</name>
<dbReference type="PANTHER" id="PTHR42643:SF30">
    <property type="entry name" value="IONOTROPIC RECEPTOR 40A-RELATED"/>
    <property type="match status" value="1"/>
</dbReference>
<evidence type="ECO:0000256" key="8">
    <source>
        <dbReference type="SAM" id="Phobius"/>
    </source>
</evidence>
<keyword evidence="11" id="KW-1185">Reference proteome</keyword>
<keyword evidence="4 8" id="KW-1133">Transmembrane helix</keyword>
<dbReference type="PANTHER" id="PTHR42643">
    <property type="entry name" value="IONOTROPIC RECEPTOR 20A-RELATED"/>
    <property type="match status" value="1"/>
</dbReference>
<evidence type="ECO:0000313" key="10">
    <source>
        <dbReference type="EMBL" id="KDR20940.1"/>
    </source>
</evidence>
<keyword evidence="9" id="KW-0732">Signal</keyword>
<dbReference type="AlphaFoldDB" id="A0A067RAR5"/>
<keyword evidence="2" id="KW-1003">Cell membrane</keyword>
<dbReference type="GO" id="GO:0005886">
    <property type="term" value="C:plasma membrane"/>
    <property type="evidence" value="ECO:0007669"/>
    <property type="project" value="UniProtKB-SubCell"/>
</dbReference>
<keyword evidence="5 8" id="KW-0472">Membrane</keyword>
<feature type="transmembrane region" description="Helical" evidence="8">
    <location>
        <begin position="347"/>
        <end position="368"/>
    </location>
</feature>
<dbReference type="EMBL" id="KK852577">
    <property type="protein sequence ID" value="KDR20940.1"/>
    <property type="molecule type" value="Genomic_DNA"/>
</dbReference>
<protein>
    <recommendedName>
        <fullName evidence="12">Ionotropic glutamate receptor C-terminal domain-containing protein</fullName>
    </recommendedName>
</protein>
<accession>A0A067RAR5</accession>
<evidence type="ECO:0000256" key="2">
    <source>
        <dbReference type="ARBA" id="ARBA00022475"/>
    </source>
</evidence>
<evidence type="ECO:0000256" key="5">
    <source>
        <dbReference type="ARBA" id="ARBA00023136"/>
    </source>
</evidence>
<feature type="transmembrane region" description="Helical" evidence="8">
    <location>
        <begin position="615"/>
        <end position="637"/>
    </location>
</feature>
<evidence type="ECO:0000256" key="9">
    <source>
        <dbReference type="SAM" id="SignalP"/>
    </source>
</evidence>
<organism evidence="10 11">
    <name type="scientific">Zootermopsis nevadensis</name>
    <name type="common">Dampwood termite</name>
    <dbReference type="NCBI Taxonomy" id="136037"/>
    <lineage>
        <taxon>Eukaryota</taxon>
        <taxon>Metazoa</taxon>
        <taxon>Ecdysozoa</taxon>
        <taxon>Arthropoda</taxon>
        <taxon>Hexapoda</taxon>
        <taxon>Insecta</taxon>
        <taxon>Pterygota</taxon>
        <taxon>Neoptera</taxon>
        <taxon>Polyneoptera</taxon>
        <taxon>Dictyoptera</taxon>
        <taxon>Blattodea</taxon>
        <taxon>Blattoidea</taxon>
        <taxon>Termitoidae</taxon>
        <taxon>Termopsidae</taxon>
        <taxon>Zootermopsis</taxon>
    </lineage>
</organism>
<evidence type="ECO:0000313" key="11">
    <source>
        <dbReference type="Proteomes" id="UP000027135"/>
    </source>
</evidence>
<feature type="transmembrane region" description="Helical" evidence="8">
    <location>
        <begin position="404"/>
        <end position="429"/>
    </location>
</feature>
<dbReference type="InParanoid" id="A0A067RAR5"/>
<gene>
    <name evidence="10" type="ORF">L798_03878</name>
</gene>
<comment type="subcellular location">
    <subcellularLocation>
        <location evidence="1">Cell membrane</location>
        <topology evidence="1">Multi-pass membrane protein</topology>
    </subcellularLocation>
</comment>
<evidence type="ECO:0000256" key="6">
    <source>
        <dbReference type="ARBA" id="ARBA00023170"/>
    </source>
</evidence>
<dbReference type="Proteomes" id="UP000027135">
    <property type="component" value="Unassembled WGS sequence"/>
</dbReference>
<evidence type="ECO:0000256" key="4">
    <source>
        <dbReference type="ARBA" id="ARBA00022989"/>
    </source>
</evidence>
<proteinExistence type="predicted"/>
<keyword evidence="7" id="KW-0325">Glycoprotein</keyword>
<evidence type="ECO:0000256" key="3">
    <source>
        <dbReference type="ARBA" id="ARBA00022692"/>
    </source>
</evidence>
<sequence>MLKLLLLLMMLQPARFVPLSSMLTPRQQHVILCARAIMTRHFIPGRVTLVSAPNIPHDVHIRHRSLSLTPSHWCDHYLMDVMLATLNTEQMWPLTLFRPQDSITRPSFSNNFGKHLWIEQHIIIVWVVKDKTDEHFRLIYDTKYTINTVMHTSRFVVIVFHEGAENIKVCRVMFSEIVSTHMYNVQLVIPNSGEEIDGFEAIDLFTWFPYQPEKQCGKFKQVTKLDQWIEEDEGRFMNGVDLYPNKAPKNFQRCPIKLSNYQFKNRISRLLEPVEGKVVKFIFSSLNLRISVARVPDIIFGGVTLNFFGKINKNSITFPHLFTTLKWYVPCAKHVPRQGNFTKVFSWSLWLATASVSLLAVAAIFWIYKSYREPRSVAECFLEVSAVVLGVSVSQAPRACGLRAFFLIWVCYSLAISTVFQGFFTSYLVDPGLQDQISTLEEMLQSGIKYGIPPTEELFWCNMTEFNRRTCDQVTISQKNKLLYYNDFIGRDDTSLLAHDVEMDVVLSCLKKPRACSFSDGCIEVMFAIYFPNGIKSILYEPFNTVVIRMFEAGITEKLKDDSFMELRSSLHNSYFAKTLKEEMRRTNFSFKNSTYSDDIDGDGYFVFSVSHLQMAFYILAFGKVVSFVIFIAEIIYNKV</sequence>
<keyword evidence="6" id="KW-0675">Receptor</keyword>
<evidence type="ECO:0000256" key="1">
    <source>
        <dbReference type="ARBA" id="ARBA00004651"/>
    </source>
</evidence>
<feature type="signal peptide" evidence="9">
    <location>
        <begin position="1"/>
        <end position="16"/>
    </location>
</feature>
<evidence type="ECO:0000256" key="7">
    <source>
        <dbReference type="ARBA" id="ARBA00023180"/>
    </source>
</evidence>
<keyword evidence="3 8" id="KW-0812">Transmembrane</keyword>
<feature type="chain" id="PRO_5001644912" description="Ionotropic glutamate receptor C-terminal domain-containing protein" evidence="9">
    <location>
        <begin position="17"/>
        <end position="640"/>
    </location>
</feature>